<comment type="similarity">
    <text evidence="2">Belongs to the concentrative nucleoside transporter (CNT) (TC 2.A.41) family.</text>
</comment>
<feature type="domain" description="Concentrative nucleoside transporter C-terminal" evidence="10">
    <location>
        <begin position="565"/>
        <end position="786"/>
    </location>
</feature>
<feature type="transmembrane region" description="Helical" evidence="8">
    <location>
        <begin position="565"/>
        <end position="584"/>
    </location>
</feature>
<gene>
    <name evidence="12" type="ORF">GW7_16964</name>
</gene>
<feature type="transmembrane region" description="Helical" evidence="8">
    <location>
        <begin position="400"/>
        <end position="420"/>
    </location>
</feature>
<dbReference type="PANTHER" id="PTHR10590:SF11">
    <property type="entry name" value="SODIUM_NUCLEOSIDE COTRANSPORTER 2"/>
    <property type="match status" value="1"/>
</dbReference>
<dbReference type="InterPro" id="IPR011657">
    <property type="entry name" value="CNT_C_dom"/>
</dbReference>
<evidence type="ECO:0000256" key="4">
    <source>
        <dbReference type="ARBA" id="ARBA00022692"/>
    </source>
</evidence>
<dbReference type="Pfam" id="PF07670">
    <property type="entry name" value="Gate"/>
    <property type="match status" value="1"/>
</dbReference>
<evidence type="ECO:0000313" key="12">
    <source>
        <dbReference type="EMBL" id="EHB07927.1"/>
    </source>
</evidence>
<evidence type="ECO:0000259" key="11">
    <source>
        <dbReference type="Pfam" id="PF07670"/>
    </source>
</evidence>
<feature type="transmembrane region" description="Helical" evidence="8">
    <location>
        <begin position="493"/>
        <end position="517"/>
    </location>
</feature>
<dbReference type="EMBL" id="JH169915">
    <property type="protein sequence ID" value="EHB07927.1"/>
    <property type="molecule type" value="Genomic_DNA"/>
</dbReference>
<keyword evidence="6 8" id="KW-0472">Membrane</keyword>
<organism evidence="12 13">
    <name type="scientific">Heterocephalus glaber</name>
    <name type="common">Naked mole rat</name>
    <dbReference type="NCBI Taxonomy" id="10181"/>
    <lineage>
        <taxon>Eukaryota</taxon>
        <taxon>Metazoa</taxon>
        <taxon>Chordata</taxon>
        <taxon>Craniata</taxon>
        <taxon>Vertebrata</taxon>
        <taxon>Euteleostomi</taxon>
        <taxon>Mammalia</taxon>
        <taxon>Eutheria</taxon>
        <taxon>Euarchontoglires</taxon>
        <taxon>Glires</taxon>
        <taxon>Rodentia</taxon>
        <taxon>Hystricomorpha</taxon>
        <taxon>Bathyergidae</taxon>
        <taxon>Heterocephalus</taxon>
    </lineage>
</organism>
<dbReference type="GO" id="GO:0005415">
    <property type="term" value="F:nucleoside:sodium symporter activity"/>
    <property type="evidence" value="ECO:0007669"/>
    <property type="project" value="TreeGrafter"/>
</dbReference>
<keyword evidence="3" id="KW-1003">Cell membrane</keyword>
<evidence type="ECO:0000256" key="6">
    <source>
        <dbReference type="ARBA" id="ARBA00023136"/>
    </source>
</evidence>
<evidence type="ECO:0000256" key="2">
    <source>
        <dbReference type="ARBA" id="ARBA00009033"/>
    </source>
</evidence>
<evidence type="ECO:0000259" key="10">
    <source>
        <dbReference type="Pfam" id="PF07662"/>
    </source>
</evidence>
<evidence type="ECO:0000256" key="7">
    <source>
        <dbReference type="SAM" id="MobiDB-lite"/>
    </source>
</evidence>
<dbReference type="PANTHER" id="PTHR10590">
    <property type="entry name" value="SODIUM/NUCLEOSIDE COTRANSPORTER"/>
    <property type="match status" value="1"/>
</dbReference>
<feature type="transmembrane region" description="Helical" evidence="8">
    <location>
        <begin position="307"/>
        <end position="326"/>
    </location>
</feature>
<reference evidence="12 13" key="1">
    <citation type="journal article" date="2011" name="Nature">
        <title>Genome sequencing reveals insights into physiology and longevity of the naked mole rat.</title>
        <authorList>
            <person name="Kim E.B."/>
            <person name="Fang X."/>
            <person name="Fushan A.A."/>
            <person name="Huang Z."/>
            <person name="Lobanov A.V."/>
            <person name="Han L."/>
            <person name="Marino S.M."/>
            <person name="Sun X."/>
            <person name="Turanov A.A."/>
            <person name="Yang P."/>
            <person name="Yim S.H."/>
            <person name="Zhao X."/>
            <person name="Kasaikina M.V."/>
            <person name="Stoletzki N."/>
            <person name="Peng C."/>
            <person name="Polak P."/>
            <person name="Xiong Z."/>
            <person name="Kiezun A."/>
            <person name="Zhu Y."/>
            <person name="Chen Y."/>
            <person name="Kryukov G.V."/>
            <person name="Zhang Q."/>
            <person name="Peshkin L."/>
            <person name="Yang L."/>
            <person name="Bronson R.T."/>
            <person name="Buffenstein R."/>
            <person name="Wang B."/>
            <person name="Han C."/>
            <person name="Li Q."/>
            <person name="Chen L."/>
            <person name="Zhao W."/>
            <person name="Sunyaev S.R."/>
            <person name="Park T.J."/>
            <person name="Zhang G."/>
            <person name="Wang J."/>
            <person name="Gladyshev V.N."/>
        </authorList>
    </citation>
    <scope>NUCLEOTIDE SEQUENCE [LARGE SCALE GENOMIC DNA]</scope>
</reference>
<feature type="region of interest" description="Disordered" evidence="7">
    <location>
        <begin position="6"/>
        <end position="33"/>
    </location>
</feature>
<feature type="transmembrane region" description="Helical" evidence="8">
    <location>
        <begin position="766"/>
        <end position="790"/>
    </location>
</feature>
<evidence type="ECO:0000256" key="8">
    <source>
        <dbReference type="SAM" id="Phobius"/>
    </source>
</evidence>
<dbReference type="eggNOG" id="KOG3747">
    <property type="taxonomic scope" value="Eukaryota"/>
</dbReference>
<dbReference type="GO" id="GO:0001895">
    <property type="term" value="P:retina homeostasis"/>
    <property type="evidence" value="ECO:0007669"/>
    <property type="project" value="TreeGrafter"/>
</dbReference>
<dbReference type="InterPro" id="IPR002668">
    <property type="entry name" value="CNT_N_dom"/>
</dbReference>
<feature type="domain" description="Nucleoside transporter/FeoB GTPase Gate" evidence="11">
    <location>
        <begin position="462"/>
        <end position="559"/>
    </location>
</feature>
<dbReference type="InterPro" id="IPR011642">
    <property type="entry name" value="Gate_dom"/>
</dbReference>
<dbReference type="FunCoup" id="G5BF66">
    <property type="interactions" value="20"/>
</dbReference>
<dbReference type="Proteomes" id="UP000006813">
    <property type="component" value="Unassembled WGS sequence"/>
</dbReference>
<dbReference type="AlphaFoldDB" id="G5BF66"/>
<dbReference type="NCBIfam" id="TIGR00804">
    <property type="entry name" value="nupC"/>
    <property type="match status" value="1"/>
</dbReference>
<feature type="region of interest" description="Disordered" evidence="7">
    <location>
        <begin position="68"/>
        <end position="114"/>
    </location>
</feature>
<feature type="transmembrane region" description="Helical" evidence="8">
    <location>
        <begin position="619"/>
        <end position="644"/>
    </location>
</feature>
<keyword evidence="5 8" id="KW-1133">Transmembrane helix</keyword>
<dbReference type="Pfam" id="PF07662">
    <property type="entry name" value="Nucleos_tra2_C"/>
    <property type="match status" value="1"/>
</dbReference>
<dbReference type="InterPro" id="IPR018270">
    <property type="entry name" value="C_nuclsd_transpt_met_bac"/>
</dbReference>
<dbReference type="InterPro" id="IPR008276">
    <property type="entry name" value="C_nuclsd_transpt"/>
</dbReference>
<keyword evidence="4 8" id="KW-0812">Transmembrane</keyword>
<feature type="transmembrane region" description="Helical" evidence="8">
    <location>
        <begin position="346"/>
        <end position="368"/>
    </location>
</feature>
<dbReference type="Pfam" id="PF01773">
    <property type="entry name" value="Nucleos_tra2_N"/>
    <property type="match status" value="1"/>
</dbReference>
<evidence type="ECO:0000313" key="13">
    <source>
        <dbReference type="Proteomes" id="UP000006813"/>
    </source>
</evidence>
<feature type="transmembrane region" description="Helical" evidence="8">
    <location>
        <begin position="537"/>
        <end position="558"/>
    </location>
</feature>
<evidence type="ECO:0000256" key="3">
    <source>
        <dbReference type="ARBA" id="ARBA00022475"/>
    </source>
</evidence>
<name>G5BF66_HETGA</name>
<protein>
    <submittedName>
        <fullName evidence="12">Sodium/nucleoside cotransporter 2</fullName>
    </submittedName>
</protein>
<sequence length="861" mass="93465">MCRRLLTRELRGGPSAPGSLWASGKPPFSRPPSPARVAGGLVWGPWGITYKVGATTALCSLQALGSLDGPGRPARSSRLRSCFPPGLGAPRAGPESDTSQPALRPPRGHRELTPSLPQAIGLEPVLTSAATDPRGPGVVFGMLHTQDKNGGQRQNTAPLPCHCPYNAVTRIRTEVAAATTQSTNHYTITASYQGPRAKPLQLRSSLLQAPPPPRQLASLSPPSSPAGLLRCRLPGCAAFEAAWAGSGPFLAELKRQPRSQLGLSVLLKRIDLIGFLNYPLDFSSQEMVVYAYTAYFLAACILDFHRALALFVITCLVLFVLAHHFLEKFFGKKLSRCLKPLKNSRLRVWMQWAIAGVSLVGLVLWLALDTAQRPEQLISFAGICMFLLILFACSKHHSAVSWRIVFWGLGLQFVFGILVIRTDPGFIAFQWLGEQVQIFLDYTVAGSSFVFGDTLVKDVFAFQSLPIIIFFGCVMSILYYLGLVQWVVQKIAWFLQITMGTTATETLAVAGNIFVGMTEAPLLIRPYLADMTLSEMHAVMTGGFATIAGSVLGAFISFGIDAPSLISASVMAAPCALALSKLVYPEVEESKFKSKEGLKLQRGKERNILEAASSGATDAIGLVANIAANLIAFLAVLAFINAVLSWMGELVDIHGLTFQVICSYVLRPMVFMMGVDWADCPIVAEIVGIKFFTNEFVAYQQLSQYKNKRLSGVEEWLEGEKQWISVKAEIISTFSLCGFANLSSMGITLGGLTSIIPHRKNDLSKLVVRALFTGACVSLISACMAGILYVPRGAEADCVSFLNTSFTNRTYESYVCCRELFQSVSLNGTNRLSFSGPWESKEFSATALANCCKFYTNAVCA</sequence>
<dbReference type="GO" id="GO:0005886">
    <property type="term" value="C:plasma membrane"/>
    <property type="evidence" value="ECO:0007669"/>
    <property type="project" value="UniProtKB-SubCell"/>
</dbReference>
<evidence type="ECO:0000256" key="5">
    <source>
        <dbReference type="ARBA" id="ARBA00022989"/>
    </source>
</evidence>
<feature type="domain" description="Concentrative nucleoside transporter N-terminal" evidence="9">
    <location>
        <begin position="381"/>
        <end position="453"/>
    </location>
</feature>
<comment type="subcellular location">
    <subcellularLocation>
        <location evidence="1">Cell membrane</location>
        <topology evidence="1">Multi-pass membrane protein</topology>
    </subcellularLocation>
</comment>
<feature type="transmembrane region" description="Helical" evidence="8">
    <location>
        <begin position="730"/>
        <end position="754"/>
    </location>
</feature>
<proteinExistence type="inferred from homology"/>
<evidence type="ECO:0000256" key="1">
    <source>
        <dbReference type="ARBA" id="ARBA00004651"/>
    </source>
</evidence>
<dbReference type="GO" id="GO:0015211">
    <property type="term" value="F:purine nucleoside transmembrane transporter activity"/>
    <property type="evidence" value="ECO:0007669"/>
    <property type="project" value="TreeGrafter"/>
</dbReference>
<feature type="transmembrane region" description="Helical" evidence="8">
    <location>
        <begin position="374"/>
        <end position="393"/>
    </location>
</feature>
<evidence type="ECO:0000259" key="9">
    <source>
        <dbReference type="Pfam" id="PF01773"/>
    </source>
</evidence>
<dbReference type="InParanoid" id="G5BF66"/>
<accession>G5BF66</accession>
<feature type="transmembrane region" description="Helical" evidence="8">
    <location>
        <begin position="460"/>
        <end position="481"/>
    </location>
</feature>
<dbReference type="STRING" id="10181.G5BF66"/>